<dbReference type="PANTHER" id="PTHR43386:SF1">
    <property type="entry name" value="D,D-DIPEPTIDE TRANSPORT SYSTEM PERMEASE PROTEIN DDPC-RELATED"/>
    <property type="match status" value="1"/>
</dbReference>
<dbReference type="AlphaFoldDB" id="A0A0D7X3X0"/>
<evidence type="ECO:0000256" key="3">
    <source>
        <dbReference type="ARBA" id="ARBA00022475"/>
    </source>
</evidence>
<dbReference type="PATRIC" id="fig|159743.3.peg.1965"/>
<name>A0A0D7X3X0_9BACL</name>
<dbReference type="OrthoDB" id="9797472at2"/>
<evidence type="ECO:0000256" key="8">
    <source>
        <dbReference type="RuleBase" id="RU363032"/>
    </source>
</evidence>
<keyword evidence="4 8" id="KW-0812">Transmembrane</keyword>
<dbReference type="Proteomes" id="UP000032534">
    <property type="component" value="Unassembled WGS sequence"/>
</dbReference>
<dbReference type="SUPFAM" id="SSF161098">
    <property type="entry name" value="MetI-like"/>
    <property type="match status" value="1"/>
</dbReference>
<comment type="subcellular location">
    <subcellularLocation>
        <location evidence="1 8">Cell membrane</location>
        <topology evidence="1 8">Multi-pass membrane protein</topology>
    </subcellularLocation>
</comment>
<feature type="domain" description="ABC transmembrane type-1" evidence="9">
    <location>
        <begin position="64"/>
        <end position="253"/>
    </location>
</feature>
<keyword evidence="2 8" id="KW-0813">Transport</keyword>
<feature type="transmembrane region" description="Helical" evidence="8">
    <location>
        <begin position="6"/>
        <end position="25"/>
    </location>
</feature>
<dbReference type="EMBL" id="JTHP01000013">
    <property type="protein sequence ID" value="KJD45924.1"/>
    <property type="molecule type" value="Genomic_DNA"/>
</dbReference>
<protein>
    <submittedName>
        <fullName evidence="10">Nickel transporter permease NikC</fullName>
    </submittedName>
</protein>
<evidence type="ECO:0000256" key="1">
    <source>
        <dbReference type="ARBA" id="ARBA00004651"/>
    </source>
</evidence>
<evidence type="ECO:0000256" key="6">
    <source>
        <dbReference type="ARBA" id="ARBA00023136"/>
    </source>
</evidence>
<keyword evidence="5 8" id="KW-1133">Transmembrane helix</keyword>
<reference evidence="10 11" key="1">
    <citation type="submission" date="2014-11" db="EMBL/GenBank/DDBJ databases">
        <title>Draft Genome Sequences of Paenibacillus polymyxa NRRL B-30509 and Paenibacillus terrae NRRL B-30644, Strains from a Poultry Environment that Produce Tridecaptin A and Paenicidins.</title>
        <authorList>
            <person name="van Belkum M.J."/>
            <person name="Lohans C.T."/>
            <person name="Vederas J.C."/>
        </authorList>
    </citation>
    <scope>NUCLEOTIDE SEQUENCE [LARGE SCALE GENOMIC DNA]</scope>
    <source>
        <strain evidence="10 11">NRRL B-30644</strain>
    </source>
</reference>
<organism evidence="10 11">
    <name type="scientific">Paenibacillus terrae</name>
    <dbReference type="NCBI Taxonomy" id="159743"/>
    <lineage>
        <taxon>Bacteria</taxon>
        <taxon>Bacillati</taxon>
        <taxon>Bacillota</taxon>
        <taxon>Bacilli</taxon>
        <taxon>Bacillales</taxon>
        <taxon>Paenibacillaceae</taxon>
        <taxon>Paenibacillus</taxon>
    </lineage>
</organism>
<accession>A0A0D7X3X0</accession>
<dbReference type="Gene3D" id="1.10.3720.10">
    <property type="entry name" value="MetI-like"/>
    <property type="match status" value="1"/>
</dbReference>
<dbReference type="NCBIfam" id="NF045474">
    <property type="entry name" value="Opp2C"/>
    <property type="match status" value="1"/>
</dbReference>
<comment type="similarity">
    <text evidence="7">Belongs to the binding-protein-dependent transport system permease family. OppBC subfamily.</text>
</comment>
<dbReference type="PANTHER" id="PTHR43386">
    <property type="entry name" value="OLIGOPEPTIDE TRANSPORT SYSTEM PERMEASE PROTEIN APPC"/>
    <property type="match status" value="1"/>
</dbReference>
<evidence type="ECO:0000256" key="7">
    <source>
        <dbReference type="ARBA" id="ARBA00024202"/>
    </source>
</evidence>
<dbReference type="InterPro" id="IPR000515">
    <property type="entry name" value="MetI-like"/>
</dbReference>
<dbReference type="InterPro" id="IPR050366">
    <property type="entry name" value="BP-dependent_transpt_permease"/>
</dbReference>
<feature type="transmembrane region" description="Helical" evidence="8">
    <location>
        <begin position="72"/>
        <end position="93"/>
    </location>
</feature>
<evidence type="ECO:0000256" key="5">
    <source>
        <dbReference type="ARBA" id="ARBA00022989"/>
    </source>
</evidence>
<feature type="transmembrane region" description="Helical" evidence="8">
    <location>
        <begin position="113"/>
        <end position="141"/>
    </location>
</feature>
<feature type="transmembrane region" description="Helical" evidence="8">
    <location>
        <begin position="226"/>
        <end position="248"/>
    </location>
</feature>
<dbReference type="CDD" id="cd06261">
    <property type="entry name" value="TM_PBP2"/>
    <property type="match status" value="1"/>
</dbReference>
<dbReference type="GO" id="GO:0005886">
    <property type="term" value="C:plasma membrane"/>
    <property type="evidence" value="ECO:0007669"/>
    <property type="project" value="UniProtKB-SubCell"/>
</dbReference>
<dbReference type="PROSITE" id="PS50928">
    <property type="entry name" value="ABC_TM1"/>
    <property type="match status" value="1"/>
</dbReference>
<keyword evidence="6 8" id="KW-0472">Membrane</keyword>
<comment type="caution">
    <text evidence="10">The sequence shown here is derived from an EMBL/GenBank/DDBJ whole genome shotgun (WGS) entry which is preliminary data.</text>
</comment>
<evidence type="ECO:0000256" key="4">
    <source>
        <dbReference type="ARBA" id="ARBA00022692"/>
    </source>
</evidence>
<feature type="transmembrane region" description="Helical" evidence="8">
    <location>
        <begin position="185"/>
        <end position="206"/>
    </location>
</feature>
<dbReference type="InterPro" id="IPR053385">
    <property type="entry name" value="ABC_transport_permease"/>
</dbReference>
<evidence type="ECO:0000313" key="11">
    <source>
        <dbReference type="Proteomes" id="UP000032534"/>
    </source>
</evidence>
<keyword evidence="3" id="KW-1003">Cell membrane</keyword>
<sequence length="273" mass="29640">MNKARFLVVFFFGMLMVLVVLPEFMHQDPLMVNLKQKLQPPSVDHLLGTDGLGRDLMSRLVYGGRNTVGTSLVILILSLGVGIPVGIFAGYAGGVMDRIFMRVSDSFLAFPDYITAIILTGLLGPGVTNLMIAIVAVKWIAYARLVRASLMAEKDKDYIHSARLSGVPSVHLVVKHLMPAALSQLIVVATLDIGKIILMIAALSYIGLGLQPPTPEWGAMLNEGRAYFHNAPLAMVIPGVAIMVFVLLSNLMGDELQDGLQRGQKGKRNHDHS</sequence>
<dbReference type="RefSeq" id="WP_044645805.1">
    <property type="nucleotide sequence ID" value="NZ_JTHP01000013.1"/>
</dbReference>
<proteinExistence type="inferred from homology"/>
<evidence type="ECO:0000259" key="9">
    <source>
        <dbReference type="PROSITE" id="PS50928"/>
    </source>
</evidence>
<dbReference type="InterPro" id="IPR035906">
    <property type="entry name" value="MetI-like_sf"/>
</dbReference>
<evidence type="ECO:0000256" key="2">
    <source>
        <dbReference type="ARBA" id="ARBA00022448"/>
    </source>
</evidence>
<dbReference type="Pfam" id="PF00528">
    <property type="entry name" value="BPD_transp_1"/>
    <property type="match status" value="1"/>
</dbReference>
<evidence type="ECO:0000313" key="10">
    <source>
        <dbReference type="EMBL" id="KJD45924.1"/>
    </source>
</evidence>
<gene>
    <name evidence="10" type="primary">nikC</name>
    <name evidence="10" type="ORF">QD47_08935</name>
</gene>
<keyword evidence="11" id="KW-1185">Reference proteome</keyword>
<dbReference type="GO" id="GO:0055085">
    <property type="term" value="P:transmembrane transport"/>
    <property type="evidence" value="ECO:0007669"/>
    <property type="project" value="InterPro"/>
</dbReference>